<sequence length="169" mass="20092">MMLCVDSQLFSEFKAWKEEPTLDRSCCFLERVYHEDIYPCLTFSKSEVQRCRQGAAAVPYHSCGSFWTISLFFPLKQNKRVSVFDRKCALSGQTKSCKHRIKFGDSSSYYYVSPYCRYRITAVCNFFTYIRYIHQGLVKQQDAEQMFWEVMQLRREMSLAKLGYYKDQL</sequence>
<dbReference type="Ensembl" id="ENSMALT00000003899.1">
    <property type="protein sequence ID" value="ENSMALP00000003802.1"/>
    <property type="gene ID" value="ENSMALG00000002737.1"/>
</dbReference>
<protein>
    <recommendedName>
        <fullName evidence="5">RAB3A interacting protein (rabin3)</fullName>
    </recommendedName>
</protein>
<reference evidence="3" key="1">
    <citation type="submission" date="2025-08" db="UniProtKB">
        <authorList>
            <consortium name="Ensembl"/>
        </authorList>
    </citation>
    <scope>IDENTIFICATION</scope>
</reference>
<dbReference type="PANTHER" id="PTHR14430">
    <property type="entry name" value="RABIN3-RELATED"/>
    <property type="match status" value="1"/>
</dbReference>
<keyword evidence="4" id="KW-1185">Reference proteome</keyword>
<accession>A0A3Q3IH55</accession>
<dbReference type="Proteomes" id="UP000261600">
    <property type="component" value="Unplaced"/>
</dbReference>
<keyword evidence="1" id="KW-0175">Coiled coil</keyword>
<name>A0A3Q3IH55_MONAL</name>
<dbReference type="InterPro" id="IPR040351">
    <property type="entry name" value="RAB3IL/RAB3IP/Sec2"/>
</dbReference>
<dbReference type="GO" id="GO:0006887">
    <property type="term" value="P:exocytosis"/>
    <property type="evidence" value="ECO:0007669"/>
    <property type="project" value="TreeGrafter"/>
</dbReference>
<evidence type="ECO:0008006" key="5">
    <source>
        <dbReference type="Google" id="ProtNLM"/>
    </source>
</evidence>
<organism evidence="3 4">
    <name type="scientific">Monopterus albus</name>
    <name type="common">Swamp eel</name>
    <dbReference type="NCBI Taxonomy" id="43700"/>
    <lineage>
        <taxon>Eukaryota</taxon>
        <taxon>Metazoa</taxon>
        <taxon>Chordata</taxon>
        <taxon>Craniata</taxon>
        <taxon>Vertebrata</taxon>
        <taxon>Euteleostomi</taxon>
        <taxon>Actinopterygii</taxon>
        <taxon>Neopterygii</taxon>
        <taxon>Teleostei</taxon>
        <taxon>Neoteleostei</taxon>
        <taxon>Acanthomorphata</taxon>
        <taxon>Anabantaria</taxon>
        <taxon>Synbranchiformes</taxon>
        <taxon>Synbranchidae</taxon>
        <taxon>Monopterus</taxon>
    </lineage>
</organism>
<evidence type="ECO:0000256" key="1">
    <source>
        <dbReference type="ARBA" id="ARBA00023054"/>
    </source>
</evidence>
<reference evidence="3" key="2">
    <citation type="submission" date="2025-09" db="UniProtKB">
        <authorList>
            <consortium name="Ensembl"/>
        </authorList>
    </citation>
    <scope>IDENTIFICATION</scope>
</reference>
<dbReference type="GO" id="GO:0070319">
    <property type="term" value="C:Golgi to plasma membrane transport vesicle"/>
    <property type="evidence" value="ECO:0007669"/>
    <property type="project" value="TreeGrafter"/>
</dbReference>
<proteinExistence type="inferred from homology"/>
<evidence type="ECO:0000313" key="3">
    <source>
        <dbReference type="Ensembl" id="ENSMALP00000003802.1"/>
    </source>
</evidence>
<evidence type="ECO:0000256" key="2">
    <source>
        <dbReference type="ARBA" id="ARBA00025794"/>
    </source>
</evidence>
<comment type="similarity">
    <text evidence="2">Belongs to the SEC2 family.</text>
</comment>
<dbReference type="Pfam" id="PF25555">
    <property type="entry name" value="RAB3A-like_C"/>
    <property type="match status" value="1"/>
</dbReference>
<dbReference type="PANTHER" id="PTHR14430:SF2">
    <property type="entry name" value="RAB-3A-INTERACTING PROTEIN"/>
    <property type="match status" value="1"/>
</dbReference>
<evidence type="ECO:0000313" key="4">
    <source>
        <dbReference type="Proteomes" id="UP000261600"/>
    </source>
</evidence>
<dbReference type="GO" id="GO:0005085">
    <property type="term" value="F:guanyl-nucleotide exchange factor activity"/>
    <property type="evidence" value="ECO:0007669"/>
    <property type="project" value="InterPro"/>
</dbReference>
<dbReference type="AlphaFoldDB" id="A0A3Q3IH55"/>